<reference evidence="4" key="1">
    <citation type="journal article" date="2019" name="Int. J. Syst. Evol. Microbiol.">
        <title>The Global Catalogue of Microorganisms (GCM) 10K type strain sequencing project: providing services to taxonomists for standard genome sequencing and annotation.</title>
        <authorList>
            <consortium name="The Broad Institute Genomics Platform"/>
            <consortium name="The Broad Institute Genome Sequencing Center for Infectious Disease"/>
            <person name="Wu L."/>
            <person name="Ma J."/>
        </authorList>
    </citation>
    <scope>NUCLEOTIDE SEQUENCE [LARGE SCALE GENOMIC DNA]</scope>
    <source>
        <strain evidence="4">CGMCC 1.12990</strain>
    </source>
</reference>
<evidence type="ECO:0000256" key="1">
    <source>
        <dbReference type="ARBA" id="ARBA00006865"/>
    </source>
</evidence>
<dbReference type="EMBL" id="BMGS01000001">
    <property type="protein sequence ID" value="GGG30201.1"/>
    <property type="molecule type" value="Genomic_DNA"/>
</dbReference>
<dbReference type="SUPFAM" id="SSF49899">
    <property type="entry name" value="Concanavalin A-like lectins/glucanases"/>
    <property type="match status" value="1"/>
</dbReference>
<dbReference type="Pfam" id="PF00722">
    <property type="entry name" value="Glyco_hydro_16"/>
    <property type="match status" value="1"/>
</dbReference>
<dbReference type="PANTHER" id="PTHR10963:SF55">
    <property type="entry name" value="GLYCOSIDE HYDROLASE FAMILY 16 PROTEIN"/>
    <property type="match status" value="1"/>
</dbReference>
<dbReference type="Proteomes" id="UP000601361">
    <property type="component" value="Unassembled WGS sequence"/>
</dbReference>
<dbReference type="InterPro" id="IPR013320">
    <property type="entry name" value="ConA-like_dom_sf"/>
</dbReference>
<name>A0ABQ1WJ51_9BACT</name>
<protein>
    <recommendedName>
        <fullName evidence="2">GH16 domain-containing protein</fullName>
    </recommendedName>
</protein>
<evidence type="ECO:0000313" key="3">
    <source>
        <dbReference type="EMBL" id="GGG30201.1"/>
    </source>
</evidence>
<dbReference type="InterPro" id="IPR000757">
    <property type="entry name" value="Beta-glucanase-like"/>
</dbReference>
<gene>
    <name evidence="3" type="ORF">GCM10011378_03550</name>
</gene>
<dbReference type="PROSITE" id="PS51762">
    <property type="entry name" value="GH16_2"/>
    <property type="match status" value="1"/>
</dbReference>
<dbReference type="PANTHER" id="PTHR10963">
    <property type="entry name" value="GLYCOSYL HYDROLASE-RELATED"/>
    <property type="match status" value="1"/>
</dbReference>
<organism evidence="3 4">
    <name type="scientific">Hymenobacter glacieicola</name>
    <dbReference type="NCBI Taxonomy" id="1562124"/>
    <lineage>
        <taxon>Bacteria</taxon>
        <taxon>Pseudomonadati</taxon>
        <taxon>Bacteroidota</taxon>
        <taxon>Cytophagia</taxon>
        <taxon>Cytophagales</taxon>
        <taxon>Hymenobacteraceae</taxon>
        <taxon>Hymenobacter</taxon>
    </lineage>
</organism>
<feature type="domain" description="GH16" evidence="2">
    <location>
        <begin position="53"/>
        <end position="303"/>
    </location>
</feature>
<comment type="similarity">
    <text evidence="1">Belongs to the glycosyl hydrolase 16 family.</text>
</comment>
<sequence>MVFEDDFRYPTVDSMLSKHTGKWSPEQIWGNAHWDSKAECQNYGPESYAYRPEDIRLVPNPTNTRDGMVALDFTYHPTPLRKITSAQGTVTEGEFYKTSGLLRALYTDDTSCGEPGFRYGIFEIRAKLPATDGLQAAFWLWGGYGVPNCEGSINPNWQTGDTWELDMFESFMGPPTPEGQPGKRTFFSSLQRNPYSGHESKVTHLSWLKNNPATSFHVYTLVWAPTEMVWLIDGQVIQRIQGEKAILPREMNLMISSHYQWDCKKNQHCPTAPDGVTATDQHCPSPNDSFLIDYIRVYRPNQAALGPQGQWPAFLRKQPKQSAFSFP</sequence>
<evidence type="ECO:0000313" key="4">
    <source>
        <dbReference type="Proteomes" id="UP000601361"/>
    </source>
</evidence>
<dbReference type="InterPro" id="IPR050546">
    <property type="entry name" value="Glycosyl_Hydrlase_16"/>
</dbReference>
<accession>A0ABQ1WJ51</accession>
<evidence type="ECO:0000259" key="2">
    <source>
        <dbReference type="PROSITE" id="PS51762"/>
    </source>
</evidence>
<comment type="caution">
    <text evidence="3">The sequence shown here is derived from an EMBL/GenBank/DDBJ whole genome shotgun (WGS) entry which is preliminary data.</text>
</comment>
<proteinExistence type="inferred from homology"/>
<keyword evidence="4" id="KW-1185">Reference proteome</keyword>
<dbReference type="Gene3D" id="2.60.120.200">
    <property type="match status" value="1"/>
</dbReference>